<reference evidence="1" key="1">
    <citation type="submission" date="2021-02" db="EMBL/GenBank/DDBJ databases">
        <title>Psilocybe cubensis genome.</title>
        <authorList>
            <person name="Mckernan K.J."/>
            <person name="Crawford S."/>
            <person name="Trippe A."/>
            <person name="Kane L.T."/>
            <person name="Mclaughlin S."/>
        </authorList>
    </citation>
    <scope>NUCLEOTIDE SEQUENCE [LARGE SCALE GENOMIC DNA]</scope>
    <source>
        <strain evidence="1">MGC-MH-2018</strain>
    </source>
</reference>
<name>A0A8H7Y4B4_PSICU</name>
<sequence length="222" mass="25959">MDLIHRLALRAQESTPVTPSQDTQESVIKILDSVLATEEYPSDHAPPLDIIVYALNNILRPAFLPELMSDFLHLFTMVEFYRRRVVEKASLAIEMNTFYSDNSQANVVLLDDEDKRILKSFVDEQKHGRRIFLKVIKECCIQDLERLWLMDSNVDYWVRCHEYLSIRGSPVTFRFGLTDKESEDFERGVILKLKDFMYSTMQTGEQLPRKGWVARFGSLRVF</sequence>
<comment type="caution">
    <text evidence="1">The sequence shown here is derived from an EMBL/GenBank/DDBJ whole genome shotgun (WGS) entry which is preliminary data.</text>
</comment>
<dbReference type="AlphaFoldDB" id="A0A8H7Y4B4"/>
<proteinExistence type="predicted"/>
<evidence type="ECO:0000313" key="1">
    <source>
        <dbReference type="EMBL" id="KAG5172567.1"/>
    </source>
</evidence>
<dbReference type="EMBL" id="JAFIQS010000002">
    <property type="protein sequence ID" value="KAG5172567.1"/>
    <property type="molecule type" value="Genomic_DNA"/>
</dbReference>
<accession>A0A8H7Y4B4</accession>
<organism evidence="1">
    <name type="scientific">Psilocybe cubensis</name>
    <name type="common">Psychedelic mushroom</name>
    <name type="synonym">Stropharia cubensis</name>
    <dbReference type="NCBI Taxonomy" id="181762"/>
    <lineage>
        <taxon>Eukaryota</taxon>
        <taxon>Fungi</taxon>
        <taxon>Dikarya</taxon>
        <taxon>Basidiomycota</taxon>
        <taxon>Agaricomycotina</taxon>
        <taxon>Agaricomycetes</taxon>
        <taxon>Agaricomycetidae</taxon>
        <taxon>Agaricales</taxon>
        <taxon>Agaricineae</taxon>
        <taxon>Strophariaceae</taxon>
        <taxon>Psilocybe</taxon>
    </lineage>
</organism>
<gene>
    <name evidence="1" type="ORF">JR316_002069</name>
</gene>
<dbReference type="OrthoDB" id="3244206at2759"/>
<protein>
    <submittedName>
        <fullName evidence="1">Uncharacterized protein</fullName>
    </submittedName>
</protein>